<dbReference type="Proteomes" id="UP000887013">
    <property type="component" value="Unassembled WGS sequence"/>
</dbReference>
<comment type="caution">
    <text evidence="1">The sequence shown here is derived from an EMBL/GenBank/DDBJ whole genome shotgun (WGS) entry which is preliminary data.</text>
</comment>
<accession>A0A8X6NFX2</accession>
<keyword evidence="2" id="KW-1185">Reference proteome</keyword>
<name>A0A8X6NFX2_NEPPI</name>
<organism evidence="1 2">
    <name type="scientific">Nephila pilipes</name>
    <name type="common">Giant wood spider</name>
    <name type="synonym">Nephila maculata</name>
    <dbReference type="NCBI Taxonomy" id="299642"/>
    <lineage>
        <taxon>Eukaryota</taxon>
        <taxon>Metazoa</taxon>
        <taxon>Ecdysozoa</taxon>
        <taxon>Arthropoda</taxon>
        <taxon>Chelicerata</taxon>
        <taxon>Arachnida</taxon>
        <taxon>Araneae</taxon>
        <taxon>Araneomorphae</taxon>
        <taxon>Entelegynae</taxon>
        <taxon>Araneoidea</taxon>
        <taxon>Nephilidae</taxon>
        <taxon>Nephila</taxon>
    </lineage>
</organism>
<protein>
    <submittedName>
        <fullName evidence="1">Uncharacterized protein</fullName>
    </submittedName>
</protein>
<dbReference type="EMBL" id="BMAW01104111">
    <property type="protein sequence ID" value="GFT12459.1"/>
    <property type="molecule type" value="Genomic_DNA"/>
</dbReference>
<proteinExistence type="predicted"/>
<dbReference type="AlphaFoldDB" id="A0A8X6NFX2"/>
<feature type="non-terminal residue" evidence="1">
    <location>
        <position position="93"/>
    </location>
</feature>
<evidence type="ECO:0000313" key="1">
    <source>
        <dbReference type="EMBL" id="GFT12459.1"/>
    </source>
</evidence>
<evidence type="ECO:0000313" key="2">
    <source>
        <dbReference type="Proteomes" id="UP000887013"/>
    </source>
</evidence>
<reference evidence="1" key="1">
    <citation type="submission" date="2020-08" db="EMBL/GenBank/DDBJ databases">
        <title>Multicomponent nature underlies the extraordinary mechanical properties of spider dragline silk.</title>
        <authorList>
            <person name="Kono N."/>
            <person name="Nakamura H."/>
            <person name="Mori M."/>
            <person name="Yoshida Y."/>
            <person name="Ohtoshi R."/>
            <person name="Malay A.D."/>
            <person name="Moran D.A.P."/>
            <person name="Tomita M."/>
            <person name="Numata K."/>
            <person name="Arakawa K."/>
        </authorList>
    </citation>
    <scope>NUCLEOTIDE SEQUENCE</scope>
</reference>
<sequence>MGANLSIGFQELPEVYLRDLRRKTRRRFRSILIDHQSELNIAKKKDAVEEKVSELNAQSVAEYIIRNPDFLDDFVKTHVAQDRVRAWIRDPIS</sequence>
<dbReference type="OrthoDB" id="6435749at2759"/>
<gene>
    <name evidence="1" type="primary">AVEN_51781_1</name>
    <name evidence="1" type="ORF">NPIL_469951</name>
</gene>